<keyword evidence="1" id="KW-1133">Transmembrane helix</keyword>
<proteinExistence type="predicted"/>
<dbReference type="AlphaFoldDB" id="A0A146JZH2"/>
<sequence length="336" mass="38457">EPIFLTVTQQSVSCFQGYVQKAFTFAKNCSQQLNLSFSTQPNSTLKKLSVLVSKNRLQLNPVFEPNFALKIRTSLPQVPMLITFNQFSFQLSTVNHSLTLQTQNLHQLKLQTQVQILVENENFLPMEYKVEFKNTEIDLPTPGKPIQFIFMVDQIVAGNFTIIGSVGQVSQVLAGSRQINVKTQFGAQFLMNEQAVYKLETQIGTLQGVFLPKENQIYTLRFNPEQENDIWVIVGFGVVIILVLTAVLGLIIWLKKNKITHHSLKEMWALAEKDYKQQMELDKSIDNEEKEEGRKVVRLKKKKQTMLSTFNTFDEMESGVSKPGKYEIKLPKDMLE</sequence>
<accession>A0A146JZH2</accession>
<dbReference type="EMBL" id="GDID01007710">
    <property type="protein sequence ID" value="JAP88896.1"/>
    <property type="molecule type" value="Transcribed_RNA"/>
</dbReference>
<gene>
    <name evidence="2" type="ORF">TPC1_31609</name>
</gene>
<feature type="non-terminal residue" evidence="2">
    <location>
        <position position="1"/>
    </location>
</feature>
<reference evidence="2" key="1">
    <citation type="submission" date="2015-07" db="EMBL/GenBank/DDBJ databases">
        <title>Adaptation to a free-living lifestyle via gene acquisitions in the diplomonad Trepomonas sp. PC1.</title>
        <authorList>
            <person name="Xu F."/>
            <person name="Jerlstrom-Hultqvist J."/>
            <person name="Kolisko M."/>
            <person name="Simpson A.G.B."/>
            <person name="Roger A.J."/>
            <person name="Svard S.G."/>
            <person name="Andersson J.O."/>
        </authorList>
    </citation>
    <scope>NUCLEOTIDE SEQUENCE</scope>
    <source>
        <strain evidence="2">PC1</strain>
    </source>
</reference>
<keyword evidence="1" id="KW-0812">Transmembrane</keyword>
<feature type="non-terminal residue" evidence="2">
    <location>
        <position position="336"/>
    </location>
</feature>
<name>A0A146JZH2_9EUKA</name>
<keyword evidence="1" id="KW-0472">Membrane</keyword>
<feature type="transmembrane region" description="Helical" evidence="1">
    <location>
        <begin position="230"/>
        <end position="254"/>
    </location>
</feature>
<organism evidence="2">
    <name type="scientific">Trepomonas sp. PC1</name>
    <dbReference type="NCBI Taxonomy" id="1076344"/>
    <lineage>
        <taxon>Eukaryota</taxon>
        <taxon>Metamonada</taxon>
        <taxon>Diplomonadida</taxon>
        <taxon>Hexamitidae</taxon>
        <taxon>Hexamitinae</taxon>
        <taxon>Trepomonas</taxon>
    </lineage>
</organism>
<evidence type="ECO:0000313" key="2">
    <source>
        <dbReference type="EMBL" id="JAP88896.1"/>
    </source>
</evidence>
<evidence type="ECO:0000256" key="1">
    <source>
        <dbReference type="SAM" id="Phobius"/>
    </source>
</evidence>
<protein>
    <submittedName>
        <fullName evidence="2">Uncharacterized protein</fullName>
    </submittedName>
</protein>